<keyword evidence="3" id="KW-0238">DNA-binding</keyword>
<dbReference type="Proteomes" id="UP000034672">
    <property type="component" value="Unassembled WGS sequence"/>
</dbReference>
<keyword evidence="2" id="KW-0680">Restriction system</keyword>
<evidence type="ECO:0000256" key="3">
    <source>
        <dbReference type="ARBA" id="ARBA00023125"/>
    </source>
</evidence>
<name>A0A0F8NCH1_METMZ</name>
<dbReference type="GO" id="GO:0009307">
    <property type="term" value="P:DNA restriction-modification system"/>
    <property type="evidence" value="ECO:0007669"/>
    <property type="project" value="UniProtKB-KW"/>
</dbReference>
<evidence type="ECO:0000313" key="5">
    <source>
        <dbReference type="EMBL" id="KKH38645.1"/>
    </source>
</evidence>
<evidence type="ECO:0000256" key="2">
    <source>
        <dbReference type="ARBA" id="ARBA00022747"/>
    </source>
</evidence>
<dbReference type="GO" id="GO:0003677">
    <property type="term" value="F:DNA binding"/>
    <property type="evidence" value="ECO:0007669"/>
    <property type="project" value="UniProtKB-KW"/>
</dbReference>
<dbReference type="SUPFAM" id="SSF116734">
    <property type="entry name" value="DNA methylase specificity domain"/>
    <property type="match status" value="2"/>
</dbReference>
<evidence type="ECO:0000256" key="1">
    <source>
        <dbReference type="ARBA" id="ARBA00010923"/>
    </source>
</evidence>
<dbReference type="RefSeq" id="WP_052732179.1">
    <property type="nucleotide sequence ID" value="NZ_JJQI01000073.1"/>
</dbReference>
<sequence>MTSNLKNVPPNWQKVRFDEIAQIVTDRIEKPVESGLSDYIGLEHLDTDCIRIKRFGSTEDVDATKFLCKKGDIIFGKRRAYLRKLAVSDREAVVSAHSMVLRPTGDKIYPDFLPCFMQSSIFWKTAHSISEGSMSPTIKWKTLAAQEFWLPSIEEQKKISELLWSIEDNIQKTEKLIETIEILKQGLLNELLTKGIGHTRFKDSELGRIPEEWEVKKIKDFCDVKTGTTPSTENQAYWNGNIRWMSSGEINKKFIYDTEKKITEEAVQNSNLKTHPTNSVMIALNGQGKTRGSVAIIKVPTTCNQSLACLIPDEHLADYLYIYYNLQNRYLEIRNYTGNNGREGLNLTIVKNIKIALPPLEEQNRIRNIFNLLDNSIQRNYENIAKLSSIRKKLSNKLILGDLITEL</sequence>
<dbReference type="EMBL" id="JJQK01000042">
    <property type="protein sequence ID" value="KKH55050.1"/>
    <property type="molecule type" value="Genomic_DNA"/>
</dbReference>
<dbReference type="Gene3D" id="1.10.287.1120">
    <property type="entry name" value="Bipartite methylase S protein"/>
    <property type="match status" value="1"/>
</dbReference>
<evidence type="ECO:0000259" key="4">
    <source>
        <dbReference type="Pfam" id="PF01420"/>
    </source>
</evidence>
<dbReference type="InterPro" id="IPR044946">
    <property type="entry name" value="Restrct_endonuc_typeI_TRD_sf"/>
</dbReference>
<dbReference type="InterPro" id="IPR000055">
    <property type="entry name" value="Restrct_endonuc_typeI_TRD"/>
</dbReference>
<accession>A0A0F8NCH1</accession>
<evidence type="ECO:0000313" key="8">
    <source>
        <dbReference type="Proteomes" id="UP000034672"/>
    </source>
</evidence>
<evidence type="ECO:0000313" key="6">
    <source>
        <dbReference type="EMBL" id="KKH55050.1"/>
    </source>
</evidence>
<dbReference type="InterPro" id="IPR052021">
    <property type="entry name" value="Type-I_RS_S_subunit"/>
</dbReference>
<dbReference type="PANTHER" id="PTHR30408:SF12">
    <property type="entry name" value="TYPE I RESTRICTION ENZYME MJAVIII SPECIFICITY SUBUNIT"/>
    <property type="match status" value="1"/>
</dbReference>
<dbReference type="Gene3D" id="3.90.220.20">
    <property type="entry name" value="DNA methylase specificity domains"/>
    <property type="match status" value="2"/>
</dbReference>
<dbReference type="Pfam" id="PF01420">
    <property type="entry name" value="Methylase_S"/>
    <property type="match status" value="2"/>
</dbReference>
<dbReference type="EMBL" id="JJQI01000073">
    <property type="protein sequence ID" value="KKH38645.1"/>
    <property type="molecule type" value="Genomic_DNA"/>
</dbReference>
<gene>
    <name evidence="5" type="ORF">DU71_13180</name>
    <name evidence="6" type="ORF">DU72_16930</name>
</gene>
<dbReference type="PANTHER" id="PTHR30408">
    <property type="entry name" value="TYPE-1 RESTRICTION ENZYME ECOKI SPECIFICITY PROTEIN"/>
    <property type="match status" value="1"/>
</dbReference>
<evidence type="ECO:0000313" key="7">
    <source>
        <dbReference type="Proteomes" id="UP000034259"/>
    </source>
</evidence>
<reference evidence="7 8" key="1">
    <citation type="journal article" date="2015" name="ISME J.">
        <title>Genomic and phenotypic differentiation among Methanosarcina mazei populations from Columbia River sediment.</title>
        <authorList>
            <person name="Youngblut N.D."/>
            <person name="Wirth J.S."/>
            <person name="Henriksen J.R."/>
            <person name="Smith M."/>
            <person name="Simon H."/>
            <person name="Metcalf W.W."/>
            <person name="Whitaker R.J."/>
        </authorList>
    </citation>
    <scope>NUCLEOTIDE SEQUENCE [LARGE SCALE GENOMIC DNA]</scope>
    <source>
        <strain evidence="5 8">1.H.A.1A.4</strain>
        <strain evidence="6 7">1.H.A.2.1</strain>
    </source>
</reference>
<dbReference type="CDD" id="cd17294">
    <property type="entry name" value="RMtype1_S_MmaC7ORF19P_TRD1-CR1_like"/>
    <property type="match status" value="1"/>
</dbReference>
<feature type="domain" description="Type I restriction modification DNA specificity" evidence="4">
    <location>
        <begin position="11"/>
        <end position="181"/>
    </location>
</feature>
<feature type="domain" description="Type I restriction modification DNA specificity" evidence="4">
    <location>
        <begin position="210"/>
        <end position="379"/>
    </location>
</feature>
<protein>
    <recommendedName>
        <fullName evidence="4">Type I restriction modification DNA specificity domain-containing protein</fullName>
    </recommendedName>
</protein>
<comment type="caution">
    <text evidence="5">The sequence shown here is derived from an EMBL/GenBank/DDBJ whole genome shotgun (WGS) entry which is preliminary data.</text>
</comment>
<comment type="similarity">
    <text evidence="1">Belongs to the type-I restriction system S methylase family.</text>
</comment>
<dbReference type="PATRIC" id="fig|2209.52.peg.2860"/>
<dbReference type="Proteomes" id="UP000034259">
    <property type="component" value="Unassembled WGS sequence"/>
</dbReference>
<dbReference type="AlphaFoldDB" id="A0A0F8NCH1"/>
<proteinExistence type="inferred from homology"/>
<organism evidence="5 8">
    <name type="scientific">Methanosarcina mazei</name>
    <name type="common">Methanosarcina frisia</name>
    <dbReference type="NCBI Taxonomy" id="2209"/>
    <lineage>
        <taxon>Archaea</taxon>
        <taxon>Methanobacteriati</taxon>
        <taxon>Methanobacteriota</taxon>
        <taxon>Stenosarchaea group</taxon>
        <taxon>Methanomicrobia</taxon>
        <taxon>Methanosarcinales</taxon>
        <taxon>Methanosarcinaceae</taxon>
        <taxon>Methanosarcina</taxon>
    </lineage>
</organism>